<reference evidence="1" key="1">
    <citation type="journal article" date="2012" name="Nat. Biotechnol.">
        <title>Reference genome sequence of the model plant Setaria.</title>
        <authorList>
            <person name="Bennetzen J.L."/>
            <person name="Schmutz J."/>
            <person name="Wang H."/>
            <person name="Percifield R."/>
            <person name="Hawkins J."/>
            <person name="Pontaroli A.C."/>
            <person name="Estep M."/>
            <person name="Feng L."/>
            <person name="Vaughn J.N."/>
            <person name="Grimwood J."/>
            <person name="Jenkins J."/>
            <person name="Barry K."/>
            <person name="Lindquist E."/>
            <person name="Hellsten U."/>
            <person name="Deshpande S."/>
            <person name="Wang X."/>
            <person name="Wu X."/>
            <person name="Mitros T."/>
            <person name="Triplett J."/>
            <person name="Yang X."/>
            <person name="Ye C.Y."/>
            <person name="Mauro-Herrera M."/>
            <person name="Wang L."/>
            <person name="Li P."/>
            <person name="Sharma M."/>
            <person name="Sharma R."/>
            <person name="Ronald P.C."/>
            <person name="Panaud O."/>
            <person name="Kellogg E.A."/>
            <person name="Brutnell T.P."/>
            <person name="Doust A.N."/>
            <person name="Tuskan G.A."/>
            <person name="Rokhsar D."/>
            <person name="Devos K.M."/>
        </authorList>
    </citation>
    <scope>NUCLEOTIDE SEQUENCE [LARGE SCALE GENOMIC DNA]</scope>
    <source>
        <strain evidence="1">Yugu1</strain>
    </source>
</reference>
<gene>
    <name evidence="1" type="ORF">SETIT_1G261100v2</name>
</gene>
<sequence>MISSPVLHRGLPAMPPRMGYSSRKQTNIIVCKFDPFGFEVNHYWNYGDALCSIFRFKIVLVRFSKYTILYVVKLN</sequence>
<accession>A0A368PQC7</accession>
<dbReference type="EMBL" id="CM003528">
    <property type="protein sequence ID" value="RCV07638.1"/>
    <property type="molecule type" value="Genomic_DNA"/>
</dbReference>
<protein>
    <submittedName>
        <fullName evidence="1">Uncharacterized protein</fullName>
    </submittedName>
</protein>
<name>A0A368PQC7_SETIT</name>
<dbReference type="AlphaFoldDB" id="A0A368PQC7"/>
<evidence type="ECO:0000313" key="1">
    <source>
        <dbReference type="EMBL" id="RCV07638.1"/>
    </source>
</evidence>
<proteinExistence type="predicted"/>
<reference evidence="1" key="2">
    <citation type="submission" date="2015-07" db="EMBL/GenBank/DDBJ databases">
        <authorList>
            <person name="Noorani M."/>
        </authorList>
    </citation>
    <scope>NUCLEOTIDE SEQUENCE</scope>
    <source>
        <strain evidence="1">Yugu1</strain>
    </source>
</reference>
<organism evidence="1">
    <name type="scientific">Setaria italica</name>
    <name type="common">Foxtail millet</name>
    <name type="synonym">Panicum italicum</name>
    <dbReference type="NCBI Taxonomy" id="4555"/>
    <lineage>
        <taxon>Eukaryota</taxon>
        <taxon>Viridiplantae</taxon>
        <taxon>Streptophyta</taxon>
        <taxon>Embryophyta</taxon>
        <taxon>Tracheophyta</taxon>
        <taxon>Spermatophyta</taxon>
        <taxon>Magnoliopsida</taxon>
        <taxon>Liliopsida</taxon>
        <taxon>Poales</taxon>
        <taxon>Poaceae</taxon>
        <taxon>PACMAD clade</taxon>
        <taxon>Panicoideae</taxon>
        <taxon>Panicodae</taxon>
        <taxon>Paniceae</taxon>
        <taxon>Cenchrinae</taxon>
        <taxon>Setaria</taxon>
    </lineage>
</organism>